<dbReference type="Pfam" id="PF02894">
    <property type="entry name" value="GFO_IDH_MocA_C"/>
    <property type="match status" value="1"/>
</dbReference>
<dbReference type="EMBL" id="RBZM01000008">
    <property type="protein sequence ID" value="RKP49904.1"/>
    <property type="molecule type" value="Genomic_DNA"/>
</dbReference>
<dbReference type="Gene3D" id="3.30.360.10">
    <property type="entry name" value="Dihydrodipicolinate Reductase, domain 2"/>
    <property type="match status" value="1"/>
</dbReference>
<dbReference type="SUPFAM" id="SSF55347">
    <property type="entry name" value="Glyceraldehyde-3-phosphate dehydrogenase-like, C-terminal domain"/>
    <property type="match status" value="1"/>
</dbReference>
<dbReference type="OrthoDB" id="9815825at2"/>
<evidence type="ECO:0000259" key="3">
    <source>
        <dbReference type="Pfam" id="PF02894"/>
    </source>
</evidence>
<dbReference type="PANTHER" id="PTHR43593:SF1">
    <property type="entry name" value="INOSITOL 2-DEHYDROGENASE"/>
    <property type="match status" value="1"/>
</dbReference>
<dbReference type="InterPro" id="IPR036291">
    <property type="entry name" value="NAD(P)-bd_dom_sf"/>
</dbReference>
<evidence type="ECO:0000256" key="1">
    <source>
        <dbReference type="ARBA" id="ARBA00010928"/>
    </source>
</evidence>
<dbReference type="Proteomes" id="UP000282076">
    <property type="component" value="Unassembled WGS sequence"/>
</dbReference>
<protein>
    <submittedName>
        <fullName evidence="4">Gfo/Idh/MocA family oxidoreductase</fullName>
    </submittedName>
</protein>
<feature type="domain" description="Gfo/Idh/MocA-like oxidoreductase C-terminal" evidence="3">
    <location>
        <begin position="150"/>
        <end position="371"/>
    </location>
</feature>
<dbReference type="Pfam" id="PF01408">
    <property type="entry name" value="GFO_IDH_MocA"/>
    <property type="match status" value="1"/>
</dbReference>
<proteinExistence type="inferred from homology"/>
<dbReference type="SUPFAM" id="SSF51735">
    <property type="entry name" value="NAD(P)-binding Rossmann-fold domains"/>
    <property type="match status" value="1"/>
</dbReference>
<sequence>MYLHLGGDRVEKRIRLALVGLGDMGSGHLYGFDRISECEITWVADPHESNLARALGILKNNKPQVCTDHDQLLLHSDDYDAVVISVPNYLHRDVALPFIAIGKPLFLEKPVASTLGQCNEIIQAAEERGVPVQIGLVYRYSNVYRRMAQEVKRGRLGDVTMMWCKEFRDPFPPRDWFYDESLSGGALVEKDCHHFDIFNWMIGAKPVRVFASGGQHVIRRGQDNLITNNYTHYAPRNITNSSIVDHAWVTIDYDNGSKAMLGLCMYLKPYNLTDEGLEIGLIGSNGAQMVAKKDKSIDISGGEDFTKEYIDLDVVSDSVDGGHTGSQKQRYAFLNTVRTGELPFADLNIGKEALLIALAAEKSIKEERYVYLHELI</sequence>
<reference evidence="4 5" key="1">
    <citation type="submission" date="2018-10" db="EMBL/GenBank/DDBJ databases">
        <title>Cohnella sp. M2MS4P-1, whole genome shotgun sequence.</title>
        <authorList>
            <person name="Tuo L."/>
        </authorList>
    </citation>
    <scope>NUCLEOTIDE SEQUENCE [LARGE SCALE GENOMIC DNA]</scope>
    <source>
        <strain evidence="4 5">M2MS4P-1</strain>
    </source>
</reference>
<accession>A0A494XPC3</accession>
<gene>
    <name evidence="4" type="ORF">D7Z26_18930</name>
</gene>
<name>A0A494XPC3_9BACL</name>
<dbReference type="AlphaFoldDB" id="A0A494XPC3"/>
<organism evidence="4 5">
    <name type="scientific">Cohnella endophytica</name>
    <dbReference type="NCBI Taxonomy" id="2419778"/>
    <lineage>
        <taxon>Bacteria</taxon>
        <taxon>Bacillati</taxon>
        <taxon>Bacillota</taxon>
        <taxon>Bacilli</taxon>
        <taxon>Bacillales</taxon>
        <taxon>Paenibacillaceae</taxon>
        <taxon>Cohnella</taxon>
    </lineage>
</organism>
<evidence type="ECO:0000313" key="4">
    <source>
        <dbReference type="EMBL" id="RKP49904.1"/>
    </source>
</evidence>
<keyword evidence="5" id="KW-1185">Reference proteome</keyword>
<dbReference type="PANTHER" id="PTHR43593">
    <property type="match status" value="1"/>
</dbReference>
<comment type="caution">
    <text evidence="4">The sequence shown here is derived from an EMBL/GenBank/DDBJ whole genome shotgun (WGS) entry which is preliminary data.</text>
</comment>
<comment type="similarity">
    <text evidence="1">Belongs to the Gfo/Idh/MocA family.</text>
</comment>
<feature type="domain" description="Gfo/Idh/MocA-like oxidoreductase N-terminal" evidence="2">
    <location>
        <begin position="14"/>
        <end position="135"/>
    </location>
</feature>
<dbReference type="Gene3D" id="3.40.50.720">
    <property type="entry name" value="NAD(P)-binding Rossmann-like Domain"/>
    <property type="match status" value="1"/>
</dbReference>
<evidence type="ECO:0000313" key="5">
    <source>
        <dbReference type="Proteomes" id="UP000282076"/>
    </source>
</evidence>
<dbReference type="GO" id="GO:0000166">
    <property type="term" value="F:nucleotide binding"/>
    <property type="evidence" value="ECO:0007669"/>
    <property type="project" value="InterPro"/>
</dbReference>
<evidence type="ECO:0000259" key="2">
    <source>
        <dbReference type="Pfam" id="PF01408"/>
    </source>
</evidence>
<dbReference type="InterPro" id="IPR004104">
    <property type="entry name" value="Gfo/Idh/MocA-like_OxRdtase_C"/>
</dbReference>
<dbReference type="InterPro" id="IPR050424">
    <property type="entry name" value="Gfo-Idh-MocA_inositol_DH"/>
</dbReference>
<dbReference type="InterPro" id="IPR000683">
    <property type="entry name" value="Gfo/Idh/MocA-like_OxRdtase_N"/>
</dbReference>